<comment type="caution">
    <text evidence="1">The sequence shown here is derived from an EMBL/GenBank/DDBJ whole genome shotgun (WGS) entry which is preliminary data.</text>
</comment>
<gene>
    <name evidence="1" type="ORF">SDC9_149827</name>
</gene>
<evidence type="ECO:0000313" key="1">
    <source>
        <dbReference type="EMBL" id="MPN02611.1"/>
    </source>
</evidence>
<proteinExistence type="predicted"/>
<dbReference type="AlphaFoldDB" id="A0A645EKU1"/>
<name>A0A645EKU1_9ZZZZ</name>
<organism evidence="1">
    <name type="scientific">bioreactor metagenome</name>
    <dbReference type="NCBI Taxonomy" id="1076179"/>
    <lineage>
        <taxon>unclassified sequences</taxon>
        <taxon>metagenomes</taxon>
        <taxon>ecological metagenomes</taxon>
    </lineage>
</organism>
<accession>A0A645EKU1</accession>
<dbReference type="EMBL" id="VSSQ01048566">
    <property type="protein sequence ID" value="MPN02611.1"/>
    <property type="molecule type" value="Genomic_DNA"/>
</dbReference>
<sequence>MPECLRGNDEPRWDGKPIKGKLLQEECLCPQEVGVIHLFGALGKQAEGKIRIIGQHVFDKFIRVIVDHVPQNADGICDEQIQLLNEKCGRKHIPEEFFHFHLDSLPRMRLGGDILLREHLGNDDGQRPLVDIQEIPPDDLAHILPQKLKNVNILAQGKTGGCQAVAEHLQVRFKALVVNTIQRKPLFEQKQHIVNMTQGFGREIFMRKGLQNLGHQLRYHAFQAVHKPQGFEFRLFILAVGGGNPRRNMPLILDVLKCLGLFGIQNDGLEVVHHLVEQSNGGLVAGAVQIFAELLQIVFCEEMGFFHQRNHIFRFK</sequence>
<protein>
    <submittedName>
        <fullName evidence="1">Uncharacterized protein</fullName>
    </submittedName>
</protein>
<reference evidence="1" key="1">
    <citation type="submission" date="2019-08" db="EMBL/GenBank/DDBJ databases">
        <authorList>
            <person name="Kucharzyk K."/>
            <person name="Murdoch R.W."/>
            <person name="Higgins S."/>
            <person name="Loffler F."/>
        </authorList>
    </citation>
    <scope>NUCLEOTIDE SEQUENCE</scope>
</reference>